<dbReference type="InterPro" id="IPR036812">
    <property type="entry name" value="NAD(P)_OxRdtase_dom_sf"/>
</dbReference>
<dbReference type="FunFam" id="3.20.20.100:FF:000004">
    <property type="entry name" value="Oxidoreductase, aldo/keto reductase"/>
    <property type="match status" value="1"/>
</dbReference>
<protein>
    <submittedName>
        <fullName evidence="3">Aldo/keto reductase</fullName>
    </submittedName>
</protein>
<reference evidence="3 4" key="1">
    <citation type="submission" date="2018-01" db="EMBL/GenBank/DDBJ databases">
        <title>Deinococcus koreensis sp. nov., a radiation-resistant bacterium isolated from river water.</title>
        <authorList>
            <person name="Choi A."/>
        </authorList>
    </citation>
    <scope>NUCLEOTIDE SEQUENCE [LARGE SCALE GENOMIC DNA]</scope>
    <source>
        <strain evidence="3 4">SJW1-2</strain>
    </source>
</reference>
<dbReference type="SUPFAM" id="SSF51430">
    <property type="entry name" value="NAD(P)-linked oxidoreductase"/>
    <property type="match status" value="1"/>
</dbReference>
<keyword evidence="1" id="KW-0560">Oxidoreductase</keyword>
<dbReference type="EMBL" id="PPPD01000001">
    <property type="protein sequence ID" value="PNY80854.1"/>
    <property type="molecule type" value="Genomic_DNA"/>
</dbReference>
<evidence type="ECO:0000313" key="4">
    <source>
        <dbReference type="Proteomes" id="UP000236379"/>
    </source>
</evidence>
<dbReference type="InterPro" id="IPR023210">
    <property type="entry name" value="NADP_OxRdtase_dom"/>
</dbReference>
<dbReference type="CDD" id="cd19087">
    <property type="entry name" value="AKR_AKR12A1_B1_C1"/>
    <property type="match status" value="1"/>
</dbReference>
<organism evidence="3 4">
    <name type="scientific">Deinococcus koreensis</name>
    <dbReference type="NCBI Taxonomy" id="2054903"/>
    <lineage>
        <taxon>Bacteria</taxon>
        <taxon>Thermotogati</taxon>
        <taxon>Deinococcota</taxon>
        <taxon>Deinococci</taxon>
        <taxon>Deinococcales</taxon>
        <taxon>Deinococcaceae</taxon>
        <taxon>Deinococcus</taxon>
    </lineage>
</organism>
<dbReference type="AlphaFoldDB" id="A0A2K3UWD9"/>
<dbReference type="GO" id="GO:0005829">
    <property type="term" value="C:cytosol"/>
    <property type="evidence" value="ECO:0007669"/>
    <property type="project" value="UniProtKB-ARBA"/>
</dbReference>
<dbReference type="OrthoDB" id="9773828at2"/>
<dbReference type="InterPro" id="IPR050523">
    <property type="entry name" value="AKR_Detox_Biosynth"/>
</dbReference>
<evidence type="ECO:0000313" key="3">
    <source>
        <dbReference type="EMBL" id="PNY80854.1"/>
    </source>
</evidence>
<keyword evidence="4" id="KW-1185">Reference proteome</keyword>
<dbReference type="Gene3D" id="3.20.20.100">
    <property type="entry name" value="NADP-dependent oxidoreductase domain"/>
    <property type="match status" value="1"/>
</dbReference>
<evidence type="ECO:0000256" key="1">
    <source>
        <dbReference type="ARBA" id="ARBA00023002"/>
    </source>
</evidence>
<proteinExistence type="predicted"/>
<accession>A0A2K3UWD9</accession>
<sequence length="323" mass="35817">MDYRQLGRTGLQVSPLCLGTMNFGPEASEPDSHAIMDSALEQGVNFFDTADVYGWKLGEGVTEAIIGRWLEANPGKRDRVVLATKVYGKMGEGPNDQRLSAYHIRKACEDSLRRLKTDRIDLYQMHHIDRATPWEEIWQAMERLVREGSVLYVGSSNFAGWNIAQANTLAAQRHFMGLVSEQSLYNLNARTIELEVLPACRAFGVGMIPWSPLGGGLLGGVLQKAQEGRRASERIQQDIEKHRPQLERYEALCRELGHPPADVALAWLLHQPGVTAPIIGPRTAEQLRGALNAAQLKLTDDTLKALDEIWPGPGGQAPEAYAW</sequence>
<comment type="caution">
    <text evidence="3">The sequence shown here is derived from an EMBL/GenBank/DDBJ whole genome shotgun (WGS) entry which is preliminary data.</text>
</comment>
<dbReference type="RefSeq" id="WP_103311126.1">
    <property type="nucleotide sequence ID" value="NZ_PPPD01000001.1"/>
</dbReference>
<feature type="domain" description="NADP-dependent oxidoreductase" evidence="2">
    <location>
        <begin position="15"/>
        <end position="310"/>
    </location>
</feature>
<gene>
    <name evidence="3" type="ORF">CVO96_05255</name>
</gene>
<dbReference type="Proteomes" id="UP000236379">
    <property type="component" value="Unassembled WGS sequence"/>
</dbReference>
<dbReference type="GO" id="GO:0016491">
    <property type="term" value="F:oxidoreductase activity"/>
    <property type="evidence" value="ECO:0007669"/>
    <property type="project" value="UniProtKB-KW"/>
</dbReference>
<dbReference type="PANTHER" id="PTHR43364">
    <property type="entry name" value="NADH-SPECIFIC METHYLGLYOXAL REDUCTASE-RELATED"/>
    <property type="match status" value="1"/>
</dbReference>
<evidence type="ECO:0000259" key="2">
    <source>
        <dbReference type="Pfam" id="PF00248"/>
    </source>
</evidence>
<dbReference type="Pfam" id="PF00248">
    <property type="entry name" value="Aldo_ket_red"/>
    <property type="match status" value="1"/>
</dbReference>
<dbReference type="PANTHER" id="PTHR43364:SF5">
    <property type="entry name" value="REDUCTASE"/>
    <property type="match status" value="1"/>
</dbReference>
<name>A0A2K3UWD9_9DEIO</name>